<gene>
    <name evidence="1" type="ORF">H8S77_05335</name>
</gene>
<evidence type="ECO:0000313" key="2">
    <source>
        <dbReference type="Proteomes" id="UP000644010"/>
    </source>
</evidence>
<reference evidence="1 2" key="1">
    <citation type="submission" date="2020-08" db="EMBL/GenBank/DDBJ databases">
        <title>Genome public.</title>
        <authorList>
            <person name="Liu C."/>
            <person name="Sun Q."/>
        </authorList>
    </citation>
    <scope>NUCLEOTIDE SEQUENCE [LARGE SCALE GENOMIC DNA]</scope>
    <source>
        <strain evidence="1 2">BX2</strain>
    </source>
</reference>
<accession>A0ABR7DXR9</accession>
<dbReference type="EMBL" id="JACOOI010000004">
    <property type="protein sequence ID" value="MBC5642305.1"/>
    <property type="molecule type" value="Genomic_DNA"/>
</dbReference>
<comment type="caution">
    <text evidence="1">The sequence shown here is derived from an EMBL/GenBank/DDBJ whole genome shotgun (WGS) entry which is preliminary data.</text>
</comment>
<name>A0ABR7DXR9_9BACT</name>
<keyword evidence="2" id="KW-1185">Reference proteome</keyword>
<organism evidence="1 2">
    <name type="scientific">Parabacteroides segnis</name>
    <dbReference type="NCBI Taxonomy" id="2763058"/>
    <lineage>
        <taxon>Bacteria</taxon>
        <taxon>Pseudomonadati</taxon>
        <taxon>Bacteroidota</taxon>
        <taxon>Bacteroidia</taxon>
        <taxon>Bacteroidales</taxon>
        <taxon>Tannerellaceae</taxon>
        <taxon>Parabacteroides</taxon>
    </lineage>
</organism>
<dbReference type="Proteomes" id="UP000644010">
    <property type="component" value="Unassembled WGS sequence"/>
</dbReference>
<evidence type="ECO:0000313" key="1">
    <source>
        <dbReference type="EMBL" id="MBC5642305.1"/>
    </source>
</evidence>
<protein>
    <recommendedName>
        <fullName evidence="3">Secreted protein</fullName>
    </recommendedName>
</protein>
<evidence type="ECO:0008006" key="3">
    <source>
        <dbReference type="Google" id="ProtNLM"/>
    </source>
</evidence>
<proteinExistence type="predicted"/>
<sequence length="124" mass="12921">METTIGTSSVTMSLTVVTLSDTLWAVPLIVPSLLNCSSQRLCSSVFPSEPLVCTPGHVSAKRTTNPGPPCDSERVFEASPAETGSTTGGMLTFRLTLTVLPVAWGRGTPIPSSLVQPQSTSSAK</sequence>
<dbReference type="RefSeq" id="WP_186958575.1">
    <property type="nucleotide sequence ID" value="NZ_JACOOI010000004.1"/>
</dbReference>